<dbReference type="EMBL" id="AKHW03004073">
    <property type="protein sequence ID" value="KYO31466.1"/>
    <property type="molecule type" value="Genomic_DNA"/>
</dbReference>
<evidence type="ECO:0000256" key="1">
    <source>
        <dbReference type="SAM" id="MobiDB-lite"/>
    </source>
</evidence>
<dbReference type="Proteomes" id="UP000050525">
    <property type="component" value="Unassembled WGS sequence"/>
</dbReference>
<gene>
    <name evidence="2" type="ORF">Y1Q_0006049</name>
</gene>
<protein>
    <recommendedName>
        <fullName evidence="4">Protein SFI1 homolog</fullName>
    </recommendedName>
</protein>
<accession>A0A151N3R5</accession>
<feature type="region of interest" description="Disordered" evidence="1">
    <location>
        <begin position="417"/>
        <end position="446"/>
    </location>
</feature>
<comment type="caution">
    <text evidence="2">The sequence shown here is derived from an EMBL/GenBank/DDBJ whole genome shotgun (WGS) entry which is preliminary data.</text>
</comment>
<organism evidence="2 3">
    <name type="scientific">Alligator mississippiensis</name>
    <name type="common">American alligator</name>
    <dbReference type="NCBI Taxonomy" id="8496"/>
    <lineage>
        <taxon>Eukaryota</taxon>
        <taxon>Metazoa</taxon>
        <taxon>Chordata</taxon>
        <taxon>Craniata</taxon>
        <taxon>Vertebrata</taxon>
        <taxon>Euteleostomi</taxon>
        <taxon>Archelosauria</taxon>
        <taxon>Archosauria</taxon>
        <taxon>Crocodylia</taxon>
        <taxon>Alligatoridae</taxon>
        <taxon>Alligatorinae</taxon>
        <taxon>Alligator</taxon>
    </lineage>
</organism>
<dbReference type="PANTHER" id="PTHR38493:SF1">
    <property type="entry name" value="SFI1 SPINDLE BODY DOMAIN-CONTAINING PROTEIN"/>
    <property type="match status" value="1"/>
</dbReference>
<keyword evidence="3" id="KW-1185">Reference proteome</keyword>
<name>A0A151N3R5_ALLMI</name>
<reference evidence="2 3" key="1">
    <citation type="journal article" date="2012" name="Genome Biol.">
        <title>Sequencing three crocodilian genomes to illuminate the evolution of archosaurs and amniotes.</title>
        <authorList>
            <person name="St John J.A."/>
            <person name="Braun E.L."/>
            <person name="Isberg S.R."/>
            <person name="Miles L.G."/>
            <person name="Chong A.Y."/>
            <person name="Gongora J."/>
            <person name="Dalzell P."/>
            <person name="Moran C."/>
            <person name="Bed'hom B."/>
            <person name="Abzhanov A."/>
            <person name="Burgess S.C."/>
            <person name="Cooksey A.M."/>
            <person name="Castoe T.A."/>
            <person name="Crawford N.G."/>
            <person name="Densmore L.D."/>
            <person name="Drew J.C."/>
            <person name="Edwards S.V."/>
            <person name="Faircloth B.C."/>
            <person name="Fujita M.K."/>
            <person name="Greenwold M.J."/>
            <person name="Hoffmann F.G."/>
            <person name="Howard J.M."/>
            <person name="Iguchi T."/>
            <person name="Janes D.E."/>
            <person name="Khan S.Y."/>
            <person name="Kohno S."/>
            <person name="de Koning A.J."/>
            <person name="Lance S.L."/>
            <person name="McCarthy F.M."/>
            <person name="McCormack J.E."/>
            <person name="Merchant M.E."/>
            <person name="Peterson D.G."/>
            <person name="Pollock D.D."/>
            <person name="Pourmand N."/>
            <person name="Raney B.J."/>
            <person name="Roessler K.A."/>
            <person name="Sanford J.R."/>
            <person name="Sawyer R.H."/>
            <person name="Schmidt C.J."/>
            <person name="Triplett E.W."/>
            <person name="Tuberville T.D."/>
            <person name="Venegas-Anaya M."/>
            <person name="Howard J.T."/>
            <person name="Jarvis E.D."/>
            <person name="Guillette L.J.Jr."/>
            <person name="Glenn T.C."/>
            <person name="Green R.E."/>
            <person name="Ray D.A."/>
        </authorList>
    </citation>
    <scope>NUCLEOTIDE SEQUENCE [LARGE SCALE GENOMIC DNA]</scope>
    <source>
        <strain evidence="2">KSC_2009_1</strain>
    </source>
</reference>
<evidence type="ECO:0000313" key="2">
    <source>
        <dbReference type="EMBL" id="KYO31466.1"/>
    </source>
</evidence>
<evidence type="ECO:0008006" key="4">
    <source>
        <dbReference type="Google" id="ProtNLM"/>
    </source>
</evidence>
<dbReference type="InterPro" id="IPR031473">
    <property type="entry name" value="DUF4684"/>
</dbReference>
<dbReference type="PANTHER" id="PTHR38493">
    <property type="entry name" value="CHROMOSOME 1 OPEN READING FRAME 167"/>
    <property type="match status" value="1"/>
</dbReference>
<sequence length="1025" mass="118762">MPPAEKSTGDLPPHEVSCQVQHVAPAWIPGSDFLALEMESSAQLPGNQQLLSRCLQAWSSHVLEKTTAAKKLYKQQLLRKGLAALQWAVQLRKTQLETAQQRYTLSMLAGSFHRWKKAMAKQSRRGTSQSELSLQTRDLPVGSVGCGRSPAGTALTECQLGTGPLREAALSSGVERELWKRLHRRQRAHDLGRRAQAIGDLRRLAAAFQLWCLQKELLGREEARASQACALLERKRLQSIFQAWRSRSQEAVRVWSLVTQLQRKQTARCFRAWKQLVEQKTLCKRSLERHRTASLRKSFQQWVLILQLREAHKLTTMDLFLLRQRRYYGQGPSSAARGPAVEDDHPLPSLTVLRWSLRVGGGSLDDHCQRVKLQRIFLRWRTRLHEQQQAKAFSRASEQRRLREALRHWHHRALQLDPLSHQPRGPPAWLDSEESSASSGFHSSTPAPPVFWSSLDRDSRQNSSCSMLAIEDGPCLLQHSSTLQQPLCTPGPGELCGELYFQASFLPQIPSGRGSWFIGSHLQSLGQCSPDSEGQSLCSSSAWEETGLQTNAWQAYSSAEELDRLGISFGHHMARRLLQQCFSAWAAQTKRLLEMQQHHQHSQLARVFLGWHIWVVEDKRRKDAASRQYRLHRYQTALTLWKQRLSQRVEADRRYIRQLHQKATDALRHWHKCWQRQSTLRGLQQQWAQHSARVRKRMVLDMWRCQAGQWRDAASCWLQILLRRCLVAWWQVTLARSKQREACSEFEGTRQRHLLALCFVQWRTELLRAKQGEGACPQQSTVPARAFRRWRGATRGRQVLHLDSVARVKQACNYWTKAAVLSQCCWQRSAPLGTRKCRKMLLSWSTKQRPGRDRDLSSTCCWLLLSSCRRWLVIYRNSSRAERLPTHPLLERPGLADGDSPQYVWTPESSLELLPVDRDSRELGARYWRRWCLAVLLRRCQKDRQAHCLARAWLQWKDVSRAALLGRSLAWQRLMEQGWKTWRRRYLQHYVSQRFLEDEAQSLLSRAFGRWRKLAASQCQGRGHR</sequence>
<proteinExistence type="predicted"/>
<evidence type="ECO:0000313" key="3">
    <source>
        <dbReference type="Proteomes" id="UP000050525"/>
    </source>
</evidence>
<dbReference type="AlphaFoldDB" id="A0A151N3R5"/>
<feature type="compositionally biased region" description="Low complexity" evidence="1">
    <location>
        <begin position="435"/>
        <end position="444"/>
    </location>
</feature>